<reference evidence="3" key="1">
    <citation type="submission" date="2020-05" db="EMBL/GenBank/DDBJ databases">
        <authorList>
            <person name="Chiriac C."/>
            <person name="Salcher M."/>
            <person name="Ghai R."/>
            <person name="Kavagutti S V."/>
        </authorList>
    </citation>
    <scope>NUCLEOTIDE SEQUENCE</scope>
</reference>
<proteinExistence type="predicted"/>
<dbReference type="Pfam" id="PF18374">
    <property type="entry name" value="Enolase_like_N"/>
    <property type="match status" value="1"/>
</dbReference>
<dbReference type="InterPro" id="IPR013342">
    <property type="entry name" value="Mandelate_racemase_C"/>
</dbReference>
<dbReference type="PANTHER" id="PTHR48073">
    <property type="entry name" value="O-SUCCINYLBENZOATE SYNTHASE-RELATED"/>
    <property type="match status" value="1"/>
</dbReference>
<dbReference type="Gene3D" id="3.20.20.120">
    <property type="entry name" value="Enolase-like C-terminal domain"/>
    <property type="match status" value="1"/>
</dbReference>
<gene>
    <name evidence="3" type="ORF">UFOPK1503_00538</name>
</gene>
<dbReference type="SFLD" id="SFLDS00001">
    <property type="entry name" value="Enolase"/>
    <property type="match status" value="1"/>
</dbReference>
<evidence type="ECO:0000256" key="1">
    <source>
        <dbReference type="ARBA" id="ARBA00022723"/>
    </source>
</evidence>
<dbReference type="SUPFAM" id="SSF51604">
    <property type="entry name" value="Enolase C-terminal domain-like"/>
    <property type="match status" value="1"/>
</dbReference>
<dbReference type="SFLD" id="SFLDG00180">
    <property type="entry name" value="muconate_cycloisomerase"/>
    <property type="match status" value="1"/>
</dbReference>
<dbReference type="EMBL" id="CAEZST010000006">
    <property type="protein sequence ID" value="CAB4544838.1"/>
    <property type="molecule type" value="Genomic_DNA"/>
</dbReference>
<dbReference type="InterPro" id="IPR036849">
    <property type="entry name" value="Enolase-like_C_sf"/>
</dbReference>
<feature type="domain" description="Mandelate racemase/muconate lactonizing enzyme C-terminal" evidence="2">
    <location>
        <begin position="84"/>
        <end position="178"/>
    </location>
</feature>
<evidence type="ECO:0000313" key="3">
    <source>
        <dbReference type="EMBL" id="CAB4544838.1"/>
    </source>
</evidence>
<dbReference type="Pfam" id="PF13378">
    <property type="entry name" value="MR_MLE_C"/>
    <property type="match status" value="1"/>
</dbReference>
<dbReference type="SMART" id="SM00922">
    <property type="entry name" value="MR_MLE"/>
    <property type="match status" value="1"/>
</dbReference>
<sequence>MAQSKFTDLAILSLPLRNKFRQIQTREIAIFKGERWSEFSPFVEYGDQESAQWLKAALAWANDPLPALKRTSIPVNATLPAVSPESVQAVLSSFGVFSTVKVKVAEKGSTVEEDIQRLRKVRELYPEAKIRLDANGAFDVETALDLIGKLSDFNLEYFEQPVATIPELTQLRQKLADAGIALKIAADESIRKVSDPLVVAREGAADIAVIKVQPLGGIRNALHIAQASGLEIVVSSALESSIGVAHGLHLAGALDELHYDCGLATAALLEADVTDNPLLPIDGQIEIRSVEPNEELIEKYSAAPDRRDWWLQRIDRCWSLLES</sequence>
<dbReference type="NCBIfam" id="NF002782">
    <property type="entry name" value="PRK02901.1"/>
    <property type="match status" value="1"/>
</dbReference>
<dbReference type="SFLD" id="SFLDF00009">
    <property type="entry name" value="o-succinylbenzoate_synthase"/>
    <property type="match status" value="1"/>
</dbReference>
<keyword evidence="1" id="KW-0479">Metal-binding</keyword>
<dbReference type="AlphaFoldDB" id="A0A6J6C3K1"/>
<protein>
    <submittedName>
        <fullName evidence="3">Unannotated protein</fullName>
    </submittedName>
</protein>
<dbReference type="PANTHER" id="PTHR48073:SF2">
    <property type="entry name" value="O-SUCCINYLBENZOATE SYNTHASE"/>
    <property type="match status" value="1"/>
</dbReference>
<evidence type="ECO:0000259" key="2">
    <source>
        <dbReference type="SMART" id="SM00922"/>
    </source>
</evidence>
<name>A0A6J6C3K1_9ZZZZ</name>
<dbReference type="InterPro" id="IPR029065">
    <property type="entry name" value="Enolase_C-like"/>
</dbReference>
<dbReference type="CDD" id="cd03320">
    <property type="entry name" value="OSBS"/>
    <property type="match status" value="1"/>
</dbReference>
<dbReference type="GO" id="GO:0046872">
    <property type="term" value="F:metal ion binding"/>
    <property type="evidence" value="ECO:0007669"/>
    <property type="project" value="UniProtKB-KW"/>
</dbReference>
<organism evidence="3">
    <name type="scientific">freshwater metagenome</name>
    <dbReference type="NCBI Taxonomy" id="449393"/>
    <lineage>
        <taxon>unclassified sequences</taxon>
        <taxon>metagenomes</taxon>
        <taxon>ecological metagenomes</taxon>
    </lineage>
</organism>
<accession>A0A6J6C3K1</accession>